<dbReference type="NCBIfam" id="NF037959">
    <property type="entry name" value="MFS_SpdSyn"/>
    <property type="match status" value="1"/>
</dbReference>
<dbReference type="InterPro" id="IPR029063">
    <property type="entry name" value="SAM-dependent_MTases_sf"/>
</dbReference>
<dbReference type="Pfam" id="PF01564">
    <property type="entry name" value="Spermine_synth"/>
    <property type="match status" value="1"/>
</dbReference>
<evidence type="ECO:0000256" key="1">
    <source>
        <dbReference type="ARBA" id="ARBA00023115"/>
    </source>
</evidence>
<evidence type="ECO:0000313" key="3">
    <source>
        <dbReference type="Proteomes" id="UP000184071"/>
    </source>
</evidence>
<dbReference type="GO" id="GO:0006596">
    <property type="term" value="P:polyamine biosynthetic process"/>
    <property type="evidence" value="ECO:0007669"/>
    <property type="project" value="UniProtKB-KW"/>
</dbReference>
<keyword evidence="1" id="KW-0620">Polyamine biosynthesis</keyword>
<dbReference type="PANTHER" id="PTHR43317">
    <property type="entry name" value="THERMOSPERMINE SYNTHASE ACAULIS5"/>
    <property type="match status" value="1"/>
</dbReference>
<keyword evidence="3" id="KW-1185">Reference proteome</keyword>
<protein>
    <submittedName>
        <fullName evidence="2">Spermine/spermidine synthase</fullName>
    </submittedName>
</protein>
<sequence>MVFLSKSTTKMIQKLFSYLYPIKIFKKKSARSKVIEVTWANGELVLDSENTNYSYGSLQRILRYGLRNIGYDKVLEMNHILVLGVAGGSVIKTLVDEIDYKGKITGVEIDPDMIQIANQYFNLNKIKQLDIVIDDAFEFVLKTKDCYDLIIIDIFEDTNMPNFLFEKFFSERVCYLLKEHGFILFNTMILDEAHNVRNRKYITEINPKLFTSKMLPRIEVHNELIIIEKVA</sequence>
<reference evidence="3" key="1">
    <citation type="submission" date="2016-11" db="EMBL/GenBank/DDBJ databases">
        <authorList>
            <person name="Varghese N."/>
            <person name="Submissions S."/>
        </authorList>
    </citation>
    <scope>NUCLEOTIDE SEQUENCE [LARGE SCALE GENOMIC DNA]</scope>
    <source>
        <strain evidence="3">DSM 17963</strain>
    </source>
</reference>
<organism evidence="2 3">
    <name type="scientific">Flavobacterium defluvii</name>
    <dbReference type="NCBI Taxonomy" id="370979"/>
    <lineage>
        <taxon>Bacteria</taxon>
        <taxon>Pseudomonadati</taxon>
        <taxon>Bacteroidota</taxon>
        <taxon>Flavobacteriia</taxon>
        <taxon>Flavobacteriales</taxon>
        <taxon>Flavobacteriaceae</taxon>
        <taxon>Flavobacterium</taxon>
    </lineage>
</organism>
<evidence type="ECO:0000313" key="2">
    <source>
        <dbReference type="EMBL" id="SHH54428.1"/>
    </source>
</evidence>
<dbReference type="EMBL" id="FQWC01000008">
    <property type="protein sequence ID" value="SHH54428.1"/>
    <property type="molecule type" value="Genomic_DNA"/>
</dbReference>
<proteinExistence type="predicted"/>
<dbReference type="PANTHER" id="PTHR43317:SF1">
    <property type="entry name" value="THERMOSPERMINE SYNTHASE ACAULIS5"/>
    <property type="match status" value="1"/>
</dbReference>
<name>A0A1M5TUR2_9FLAO</name>
<accession>A0A1M5TUR2</accession>
<dbReference type="CDD" id="cd02440">
    <property type="entry name" value="AdoMet_MTases"/>
    <property type="match status" value="1"/>
</dbReference>
<dbReference type="Proteomes" id="UP000184071">
    <property type="component" value="Unassembled WGS sequence"/>
</dbReference>
<dbReference type="SUPFAM" id="SSF53335">
    <property type="entry name" value="S-adenosyl-L-methionine-dependent methyltransferases"/>
    <property type="match status" value="1"/>
</dbReference>
<dbReference type="STRING" id="370979.SAMN05443663_108161"/>
<dbReference type="Gene3D" id="3.40.50.150">
    <property type="entry name" value="Vaccinia Virus protein VP39"/>
    <property type="match status" value="1"/>
</dbReference>
<dbReference type="AlphaFoldDB" id="A0A1M5TUR2"/>
<gene>
    <name evidence="2" type="ORF">SAMN05443663_108161</name>
</gene>